<evidence type="ECO:0000313" key="3">
    <source>
        <dbReference type="Proteomes" id="UP000827892"/>
    </source>
</evidence>
<organism evidence="2 3">
    <name type="scientific">Caenorhabditis briggsae</name>
    <dbReference type="NCBI Taxonomy" id="6238"/>
    <lineage>
        <taxon>Eukaryota</taxon>
        <taxon>Metazoa</taxon>
        <taxon>Ecdysozoa</taxon>
        <taxon>Nematoda</taxon>
        <taxon>Chromadorea</taxon>
        <taxon>Rhabditida</taxon>
        <taxon>Rhabditina</taxon>
        <taxon>Rhabditomorpha</taxon>
        <taxon>Rhabditoidea</taxon>
        <taxon>Rhabditidae</taxon>
        <taxon>Peloderinae</taxon>
        <taxon>Caenorhabditis</taxon>
    </lineage>
</organism>
<dbReference type="EMBL" id="CP090896">
    <property type="protein sequence ID" value="ULT83139.1"/>
    <property type="molecule type" value="Genomic_DNA"/>
</dbReference>
<evidence type="ECO:0000256" key="1">
    <source>
        <dbReference type="SAM" id="Coils"/>
    </source>
</evidence>
<evidence type="ECO:0000313" key="2">
    <source>
        <dbReference type="EMBL" id="ULT83139.1"/>
    </source>
</evidence>
<reference evidence="2 3" key="1">
    <citation type="submission" date="2022-05" db="EMBL/GenBank/DDBJ databases">
        <title>Chromosome-level reference genomes for two strains of Caenorhabditis briggsae: an improved platform for comparative genomics.</title>
        <authorList>
            <person name="Stevens L."/>
            <person name="Andersen E.C."/>
        </authorList>
    </citation>
    <scope>NUCLEOTIDE SEQUENCE [LARGE SCALE GENOMIC DNA]</scope>
    <source>
        <strain evidence="2">QX1410_ONT</strain>
        <tissue evidence="2">Whole-organism</tissue>
    </source>
</reference>
<dbReference type="AlphaFoldDB" id="A0AAE8ZYH7"/>
<feature type="coiled-coil region" evidence="1">
    <location>
        <begin position="104"/>
        <end position="152"/>
    </location>
</feature>
<gene>
    <name evidence="2" type="ORF">L3Y34_012409</name>
</gene>
<name>A0AAE8ZYH7_CAEBR</name>
<protein>
    <submittedName>
        <fullName evidence="2">Uncharacterized protein</fullName>
    </submittedName>
</protein>
<sequence length="174" mass="20196">MTSSSLSLRNTLYDATDPLPVEYYARSLKTLFSEAAPEATADQKSRLDMLVQKVLNVGIDSKAQIQERTKEKVGKVMKETEEIKGKFMDIKKFTLADKRGKPIKEELEMEKKKRQMLLDEIKRLGEAKEEVSEKAKKEKDEFQRTIFEMKQKESQREIAHYVKCADLDLKFALE</sequence>
<keyword evidence="1" id="KW-0175">Coiled coil</keyword>
<dbReference type="Proteomes" id="UP000827892">
    <property type="component" value="Chromosome X"/>
</dbReference>
<accession>A0AAE8ZYH7</accession>
<proteinExistence type="predicted"/>